<gene>
    <name evidence="4" type="ORF">Tcan_16412</name>
</gene>
<dbReference type="Proteomes" id="UP000031036">
    <property type="component" value="Unassembled WGS sequence"/>
</dbReference>
<keyword evidence="3" id="KW-0732">Signal</keyword>
<keyword evidence="2" id="KW-1133">Transmembrane helix</keyword>
<feature type="compositionally biased region" description="Polar residues" evidence="1">
    <location>
        <begin position="107"/>
        <end position="127"/>
    </location>
</feature>
<dbReference type="OrthoDB" id="5873759at2759"/>
<dbReference type="EMBL" id="JPKZ01002583">
    <property type="protein sequence ID" value="KHN76041.1"/>
    <property type="molecule type" value="Genomic_DNA"/>
</dbReference>
<feature type="transmembrane region" description="Helical" evidence="2">
    <location>
        <begin position="48"/>
        <end position="66"/>
    </location>
</feature>
<evidence type="ECO:0000313" key="5">
    <source>
        <dbReference type="Proteomes" id="UP000031036"/>
    </source>
</evidence>
<comment type="caution">
    <text evidence="4">The sequence shown here is derived from an EMBL/GenBank/DDBJ whole genome shotgun (WGS) entry which is preliminary data.</text>
</comment>
<evidence type="ECO:0000256" key="3">
    <source>
        <dbReference type="SAM" id="SignalP"/>
    </source>
</evidence>
<reference evidence="4 5" key="1">
    <citation type="submission" date="2014-11" db="EMBL/GenBank/DDBJ databases">
        <title>Genetic blueprint of the zoonotic pathogen Toxocara canis.</title>
        <authorList>
            <person name="Zhu X.-Q."/>
            <person name="Korhonen P.K."/>
            <person name="Cai H."/>
            <person name="Young N.D."/>
            <person name="Nejsum P."/>
            <person name="von Samson-Himmelstjerna G."/>
            <person name="Boag P.R."/>
            <person name="Tan P."/>
            <person name="Li Q."/>
            <person name="Min J."/>
            <person name="Yang Y."/>
            <person name="Wang X."/>
            <person name="Fang X."/>
            <person name="Hall R.S."/>
            <person name="Hofmann A."/>
            <person name="Sternberg P.W."/>
            <person name="Jex A.R."/>
            <person name="Gasser R.B."/>
        </authorList>
    </citation>
    <scope>NUCLEOTIDE SEQUENCE [LARGE SCALE GENOMIC DNA]</scope>
    <source>
        <strain evidence="4">PN_DK_2014</strain>
    </source>
</reference>
<feature type="chain" id="PRO_5002076686" evidence="3">
    <location>
        <begin position="23"/>
        <end position="164"/>
    </location>
</feature>
<proteinExistence type="predicted"/>
<sequence>MRIRMGNVLFILLIIRILVCQCIPFQCCFYSYLHMFIHHSRCLKEKKFLFNFFLMLPISVLPLCLFRKQGYVLVKDANIPQSQDLPQKTTPKPPEGWGDKNDDTLRNVKTLTRSESMKPSDQQAQPHSSDDPLRHKLANDGERKDENRRHEKENEDEKRAEPTY</sequence>
<keyword evidence="2" id="KW-0472">Membrane</keyword>
<organism evidence="4 5">
    <name type="scientific">Toxocara canis</name>
    <name type="common">Canine roundworm</name>
    <dbReference type="NCBI Taxonomy" id="6265"/>
    <lineage>
        <taxon>Eukaryota</taxon>
        <taxon>Metazoa</taxon>
        <taxon>Ecdysozoa</taxon>
        <taxon>Nematoda</taxon>
        <taxon>Chromadorea</taxon>
        <taxon>Rhabditida</taxon>
        <taxon>Spirurina</taxon>
        <taxon>Ascaridomorpha</taxon>
        <taxon>Ascaridoidea</taxon>
        <taxon>Toxocaridae</taxon>
        <taxon>Toxocara</taxon>
    </lineage>
</organism>
<evidence type="ECO:0000256" key="1">
    <source>
        <dbReference type="SAM" id="MobiDB-lite"/>
    </source>
</evidence>
<accession>A0A0B2UYA4</accession>
<evidence type="ECO:0000313" key="4">
    <source>
        <dbReference type="EMBL" id="KHN76041.1"/>
    </source>
</evidence>
<keyword evidence="2" id="KW-0812">Transmembrane</keyword>
<feature type="region of interest" description="Disordered" evidence="1">
    <location>
        <begin position="82"/>
        <end position="164"/>
    </location>
</feature>
<feature type="compositionally biased region" description="Basic and acidic residues" evidence="1">
    <location>
        <begin position="97"/>
        <end position="106"/>
    </location>
</feature>
<name>A0A0B2UYA4_TOXCA</name>
<dbReference type="AlphaFoldDB" id="A0A0B2UYA4"/>
<feature type="signal peptide" evidence="3">
    <location>
        <begin position="1"/>
        <end position="22"/>
    </location>
</feature>
<protein>
    <submittedName>
        <fullName evidence="4">Uncharacterized protein</fullName>
    </submittedName>
</protein>
<evidence type="ECO:0000256" key="2">
    <source>
        <dbReference type="SAM" id="Phobius"/>
    </source>
</evidence>
<feature type="compositionally biased region" description="Basic and acidic residues" evidence="1">
    <location>
        <begin position="128"/>
        <end position="164"/>
    </location>
</feature>
<keyword evidence="5" id="KW-1185">Reference proteome</keyword>